<dbReference type="EMBL" id="CAJNRE010008701">
    <property type="protein sequence ID" value="CAF2075051.1"/>
    <property type="molecule type" value="Genomic_DNA"/>
</dbReference>
<evidence type="ECO:0000313" key="3">
    <source>
        <dbReference type="EMBL" id="CAF5077540.1"/>
    </source>
</evidence>
<dbReference type="Proteomes" id="UP000681720">
    <property type="component" value="Unassembled WGS sequence"/>
</dbReference>
<dbReference type="Proteomes" id="UP000663824">
    <property type="component" value="Unassembled WGS sequence"/>
</dbReference>
<dbReference type="OrthoDB" id="10594875at2759"/>
<reference evidence="2" key="1">
    <citation type="submission" date="2021-02" db="EMBL/GenBank/DDBJ databases">
        <authorList>
            <person name="Nowell W R."/>
        </authorList>
    </citation>
    <scope>NUCLEOTIDE SEQUENCE</scope>
</reference>
<accession>A0A816RWW5</accession>
<dbReference type="EMBL" id="CAJNOW010010976">
    <property type="protein sequence ID" value="CAF1591406.1"/>
    <property type="molecule type" value="Genomic_DNA"/>
</dbReference>
<gene>
    <name evidence="4" type="ORF">GIL414_LOCUS64558</name>
    <name evidence="1" type="ORF">KQP761_LOCUS21241</name>
    <name evidence="2" type="ORF">MBJ925_LOCUS17412</name>
    <name evidence="3" type="ORF">SMN809_LOCUS60617</name>
</gene>
<evidence type="ECO:0000313" key="5">
    <source>
        <dbReference type="Proteomes" id="UP000663824"/>
    </source>
</evidence>
<dbReference type="Proteomes" id="UP000676336">
    <property type="component" value="Unassembled WGS sequence"/>
</dbReference>
<dbReference type="EMBL" id="CAJOBJ010279665">
    <property type="protein sequence ID" value="CAF5142413.1"/>
    <property type="molecule type" value="Genomic_DNA"/>
</dbReference>
<dbReference type="EMBL" id="CAJOBI010237326">
    <property type="protein sequence ID" value="CAF5077540.1"/>
    <property type="molecule type" value="Genomic_DNA"/>
</dbReference>
<evidence type="ECO:0000313" key="4">
    <source>
        <dbReference type="EMBL" id="CAF5142413.1"/>
    </source>
</evidence>
<comment type="caution">
    <text evidence="2">The sequence shown here is derived from an EMBL/GenBank/DDBJ whole genome shotgun (WGS) entry which is preliminary data.</text>
</comment>
<evidence type="ECO:0000313" key="2">
    <source>
        <dbReference type="EMBL" id="CAF2075051.1"/>
    </source>
</evidence>
<dbReference type="Proteomes" id="UP000663834">
    <property type="component" value="Unassembled WGS sequence"/>
</dbReference>
<proteinExistence type="predicted"/>
<organism evidence="2 5">
    <name type="scientific">Rotaria magnacalcarata</name>
    <dbReference type="NCBI Taxonomy" id="392030"/>
    <lineage>
        <taxon>Eukaryota</taxon>
        <taxon>Metazoa</taxon>
        <taxon>Spiralia</taxon>
        <taxon>Gnathifera</taxon>
        <taxon>Rotifera</taxon>
        <taxon>Eurotatoria</taxon>
        <taxon>Bdelloidea</taxon>
        <taxon>Philodinida</taxon>
        <taxon>Philodinidae</taxon>
        <taxon>Rotaria</taxon>
    </lineage>
</organism>
<protein>
    <submittedName>
        <fullName evidence="2">Uncharacterized protein</fullName>
    </submittedName>
</protein>
<evidence type="ECO:0000313" key="1">
    <source>
        <dbReference type="EMBL" id="CAF1591406.1"/>
    </source>
</evidence>
<sequence length="122" mass="14341">MIQVIFIDLLEMIDINFDRNDSYRYDQDDTLWDIYIRALIKVKVQYWFLGGLGRLIPDIQLLMKESISTSKSVVIRAGRYVSRTNLIDSKSSIDILSQYATDRCGIRRASLMFDEDIIKEFF</sequence>
<name>A0A816RWW5_9BILA</name>
<dbReference type="AlphaFoldDB" id="A0A816RWW5"/>